<dbReference type="AlphaFoldDB" id="A0A8S1EIQ0"/>
<sequence>MDWTRGILSARHFRDDYHHFTFRLDNYRNLIEAHAQILPHCFNETIQHNAHLMQIIGRLTRELIDEIQRDIFQGLAVTPELVAVRYVHYYHLMETRDHVADFYFNDDQLRLDQYLIHFANDTNNHLFEVEDIMTRGQVPTEEDIKEIEDRIYLLALMVDRLAFETVGIHPVIHCCIQHIIPQLMF</sequence>
<protein>
    <submittedName>
        <fullName evidence="1">Uncharacterized protein</fullName>
    </submittedName>
</protein>
<proteinExistence type="predicted"/>
<comment type="caution">
    <text evidence="1">The sequence shown here is derived from an EMBL/GenBank/DDBJ whole genome shotgun (WGS) entry which is preliminary data.</text>
</comment>
<dbReference type="EMBL" id="CADEPM010000002">
    <property type="protein sequence ID" value="CAB3399811.1"/>
    <property type="molecule type" value="Genomic_DNA"/>
</dbReference>
<dbReference type="Proteomes" id="UP000494206">
    <property type="component" value="Unassembled WGS sequence"/>
</dbReference>
<evidence type="ECO:0000313" key="2">
    <source>
        <dbReference type="Proteomes" id="UP000494206"/>
    </source>
</evidence>
<evidence type="ECO:0000313" key="1">
    <source>
        <dbReference type="EMBL" id="CAB3399811.1"/>
    </source>
</evidence>
<reference evidence="1 2" key="1">
    <citation type="submission" date="2020-04" db="EMBL/GenBank/DDBJ databases">
        <authorList>
            <person name="Laetsch R D."/>
            <person name="Stevens L."/>
            <person name="Kumar S."/>
            <person name="Blaxter L. M."/>
        </authorList>
    </citation>
    <scope>NUCLEOTIDE SEQUENCE [LARGE SCALE GENOMIC DNA]</scope>
</reference>
<organism evidence="1 2">
    <name type="scientific">Caenorhabditis bovis</name>
    <dbReference type="NCBI Taxonomy" id="2654633"/>
    <lineage>
        <taxon>Eukaryota</taxon>
        <taxon>Metazoa</taxon>
        <taxon>Ecdysozoa</taxon>
        <taxon>Nematoda</taxon>
        <taxon>Chromadorea</taxon>
        <taxon>Rhabditida</taxon>
        <taxon>Rhabditina</taxon>
        <taxon>Rhabditomorpha</taxon>
        <taxon>Rhabditoidea</taxon>
        <taxon>Rhabditidae</taxon>
        <taxon>Peloderinae</taxon>
        <taxon>Caenorhabditis</taxon>
    </lineage>
</organism>
<name>A0A8S1EIQ0_9PELO</name>
<accession>A0A8S1EIQ0</accession>
<gene>
    <name evidence="1" type="ORF">CBOVIS_LOCUS2878</name>
</gene>
<keyword evidence="2" id="KW-1185">Reference proteome</keyword>